<dbReference type="EMBL" id="FOCI01000038">
    <property type="protein sequence ID" value="SEN80393.1"/>
    <property type="molecule type" value="Genomic_DNA"/>
</dbReference>
<keyword evidence="1" id="KW-0472">Membrane</keyword>
<feature type="region of interest" description="Disordered" evidence="2">
    <location>
        <begin position="1"/>
        <end position="115"/>
    </location>
</feature>
<dbReference type="STRING" id="245187.SAMN04488003_1389"/>
<dbReference type="SUPFAM" id="SSF103088">
    <property type="entry name" value="OmpA-like"/>
    <property type="match status" value="1"/>
</dbReference>
<dbReference type="PROSITE" id="PS51123">
    <property type="entry name" value="OMPA_2"/>
    <property type="match status" value="1"/>
</dbReference>
<dbReference type="Gene3D" id="3.30.1330.60">
    <property type="entry name" value="OmpA-like domain"/>
    <property type="match status" value="1"/>
</dbReference>
<keyword evidence="5" id="KW-1185">Reference proteome</keyword>
<evidence type="ECO:0000313" key="5">
    <source>
        <dbReference type="Proteomes" id="UP000199585"/>
    </source>
</evidence>
<dbReference type="PANTHER" id="PTHR30329:SF21">
    <property type="entry name" value="LIPOPROTEIN YIAD-RELATED"/>
    <property type="match status" value="1"/>
</dbReference>
<dbReference type="RefSeq" id="WP_089905686.1">
    <property type="nucleotide sequence ID" value="NZ_FOCI01000038.1"/>
</dbReference>
<dbReference type="Proteomes" id="UP000199585">
    <property type="component" value="Unassembled WGS sequence"/>
</dbReference>
<organism evidence="4 5">
    <name type="scientific">Loktanella fryxellensis</name>
    <dbReference type="NCBI Taxonomy" id="245187"/>
    <lineage>
        <taxon>Bacteria</taxon>
        <taxon>Pseudomonadati</taxon>
        <taxon>Pseudomonadota</taxon>
        <taxon>Alphaproteobacteria</taxon>
        <taxon>Rhodobacterales</taxon>
        <taxon>Roseobacteraceae</taxon>
        <taxon>Loktanella</taxon>
    </lineage>
</organism>
<dbReference type="Pfam" id="PF00691">
    <property type="entry name" value="OmpA"/>
    <property type="match status" value="1"/>
</dbReference>
<gene>
    <name evidence="4" type="ORF">SAMN04488003_1389</name>
</gene>
<proteinExistence type="predicted"/>
<dbReference type="PANTHER" id="PTHR30329">
    <property type="entry name" value="STATOR ELEMENT OF FLAGELLAR MOTOR COMPLEX"/>
    <property type="match status" value="1"/>
</dbReference>
<dbReference type="InterPro" id="IPR036737">
    <property type="entry name" value="OmpA-like_sf"/>
</dbReference>
<dbReference type="CDD" id="cd07185">
    <property type="entry name" value="OmpA_C-like"/>
    <property type="match status" value="1"/>
</dbReference>
<evidence type="ECO:0000313" key="4">
    <source>
        <dbReference type="EMBL" id="SEN80393.1"/>
    </source>
</evidence>
<dbReference type="GO" id="GO:0016020">
    <property type="term" value="C:membrane"/>
    <property type="evidence" value="ECO:0007669"/>
    <property type="project" value="UniProtKB-UniRule"/>
</dbReference>
<feature type="domain" description="OmpA-like" evidence="3">
    <location>
        <begin position="345"/>
        <end position="465"/>
    </location>
</feature>
<feature type="compositionally biased region" description="Basic and acidic residues" evidence="2">
    <location>
        <begin position="103"/>
        <end position="114"/>
    </location>
</feature>
<feature type="compositionally biased region" description="Low complexity" evidence="2">
    <location>
        <begin position="1"/>
        <end position="59"/>
    </location>
</feature>
<evidence type="ECO:0000256" key="1">
    <source>
        <dbReference type="PROSITE-ProRule" id="PRU00473"/>
    </source>
</evidence>
<protein>
    <submittedName>
        <fullName evidence="4">Outer membrane protein OmpA and related peptidoglycan-associated (Lipo)proteins</fullName>
    </submittedName>
</protein>
<dbReference type="InterPro" id="IPR006665">
    <property type="entry name" value="OmpA-like"/>
</dbReference>
<dbReference type="InterPro" id="IPR050330">
    <property type="entry name" value="Bact_OuterMem_StrucFunc"/>
</dbReference>
<feature type="compositionally biased region" description="Low complexity" evidence="2">
    <location>
        <begin position="79"/>
        <end position="97"/>
    </location>
</feature>
<dbReference type="OrthoDB" id="9792021at2"/>
<dbReference type="AlphaFoldDB" id="A0A1H8JHV6"/>
<reference evidence="4 5" key="1">
    <citation type="submission" date="2016-10" db="EMBL/GenBank/DDBJ databases">
        <authorList>
            <person name="de Groot N.N."/>
        </authorList>
    </citation>
    <scope>NUCLEOTIDE SEQUENCE [LARGE SCALE GENOMIC DNA]</scope>
    <source>
        <strain evidence="4 5">DSM 16213</strain>
    </source>
</reference>
<evidence type="ECO:0000259" key="3">
    <source>
        <dbReference type="PROSITE" id="PS51123"/>
    </source>
</evidence>
<evidence type="ECO:0000256" key="2">
    <source>
        <dbReference type="SAM" id="MobiDB-lite"/>
    </source>
</evidence>
<sequence length="468" mass="48316">MRDADAAAAAIAAQTEGEAAPVAEAATDDTATAEDVPAADPATADDATTADTATPPAEDGSTVADDTSAETATPPAADVDVNVETEATAEATVEGEAPSAEDQADRTAELEAERQNAAAAAAAAALAAGTAVDGDAPEVVTEDVTEDDVRTADEDFVNRIGDIREADSNDDDGLSNFEKALVLGLGAVVVGSLLRNGDEVVSNSGDRVIVERDGQLRVLKNDDVLLRQPGAQVGTQTFDDGSTLTTVTRDDGSVVTTIRSADGTVLRRSLTQVDGTQVALIDDLGTASVPVVVSDLPPVPTERVSSRSVALNDQAALETALTASLLANTGRTYSLEQVRGIREVRALAPQIDLDAITFETGSAAIQPSQAEQLAALGGAIRQIVANNPSAIFLVEGHTDAVGDAGYNLGLSDRRAETVALALSQYFSVPPENLVTQGYGEQFLRVQSLGDERANRRASVRNITQLLRS</sequence>
<accession>A0A1H8JHV6</accession>
<name>A0A1H8JHV6_9RHOB</name>